<dbReference type="CDD" id="cd00320">
    <property type="entry name" value="cpn10"/>
    <property type="match status" value="1"/>
</dbReference>
<reference evidence="2" key="1">
    <citation type="submission" date="2016-03" db="EMBL/GenBank/DDBJ databases">
        <title>Novel chaperonins are prevalent in the virioplankton and link to viral biology and ecology.</title>
        <authorList>
            <person name="Marine R.L."/>
            <person name="Nasko D.J."/>
            <person name="Polson S.W."/>
            <person name="Wommack K.E."/>
        </authorList>
    </citation>
    <scope>NUCLEOTIDE SEQUENCE</scope>
</reference>
<keyword evidence="1" id="KW-0143">Chaperone</keyword>
<dbReference type="GO" id="GO:0044183">
    <property type="term" value="F:protein folding chaperone"/>
    <property type="evidence" value="ECO:0007669"/>
    <property type="project" value="InterPro"/>
</dbReference>
<dbReference type="InterPro" id="IPR011032">
    <property type="entry name" value="GroES-like_sf"/>
</dbReference>
<proteinExistence type="predicted"/>
<sequence>MSDLLLPPGIQMPEPIQQVEEPNEEIPIEDRGRMLPKPTGWKILCGVPDVSDKFENSSLIKAESIMRQEEHSTTILFVLDVGPDAYKDTDKFPNGPWCKPGDFVLVRTYSGTRFKIYGKEFRLLNDDQIDAVVDDPRGITRA</sequence>
<evidence type="ECO:0000313" key="2">
    <source>
        <dbReference type="EMBL" id="ASN63690.1"/>
    </source>
</evidence>
<dbReference type="InterPro" id="IPR037124">
    <property type="entry name" value="Chaperonin_GroES_sf"/>
</dbReference>
<evidence type="ECO:0000256" key="1">
    <source>
        <dbReference type="ARBA" id="ARBA00023186"/>
    </source>
</evidence>
<gene>
    <name evidence="2" type="primary">groES</name>
</gene>
<dbReference type="InterPro" id="IPR020818">
    <property type="entry name" value="Chaperonin_GroES"/>
</dbReference>
<dbReference type="Pfam" id="PF00166">
    <property type="entry name" value="Cpn10"/>
    <property type="match status" value="1"/>
</dbReference>
<organism evidence="2">
    <name type="scientific">uncultured virus</name>
    <dbReference type="NCBI Taxonomy" id="340016"/>
    <lineage>
        <taxon>Viruses</taxon>
        <taxon>environmental samples</taxon>
    </lineage>
</organism>
<name>A0A221S432_9VIRU</name>
<protein>
    <submittedName>
        <fullName evidence="2">Co-chaperonin GroES</fullName>
    </submittedName>
</protein>
<dbReference type="GO" id="GO:0005524">
    <property type="term" value="F:ATP binding"/>
    <property type="evidence" value="ECO:0007669"/>
    <property type="project" value="InterPro"/>
</dbReference>
<dbReference type="SUPFAM" id="SSF50129">
    <property type="entry name" value="GroES-like"/>
    <property type="match status" value="1"/>
</dbReference>
<dbReference type="Gene3D" id="2.30.33.40">
    <property type="entry name" value="GroES chaperonin"/>
    <property type="match status" value="1"/>
</dbReference>
<accession>A0A221S432</accession>
<dbReference type="EMBL" id="KU971096">
    <property type="protein sequence ID" value="ASN63690.1"/>
    <property type="molecule type" value="Genomic_DNA"/>
</dbReference>